<sequence>MPINIVLVEPEIPQNTGNIIRTCAATGAKLHLVRPLGFSMDDKYLKRAGLDYWDLVEINYYDSFEEVREKYKNSLFYYATTKVNQNHSDVKYEENCFIVFGKETKGLPEELIKENKENCVRVPMRDIERARSLNLSNSVAIILYEALRQIGYPGMR</sequence>
<evidence type="ECO:0000256" key="5">
    <source>
        <dbReference type="ARBA" id="ARBA00022694"/>
    </source>
</evidence>
<dbReference type="CDD" id="cd18094">
    <property type="entry name" value="SpoU-like_TrmL"/>
    <property type="match status" value="1"/>
</dbReference>
<reference evidence="10" key="1">
    <citation type="submission" date="2016-11" db="EMBL/GenBank/DDBJ databases">
        <authorList>
            <person name="Varghese N."/>
            <person name="Submissions S."/>
        </authorList>
    </citation>
    <scope>NUCLEOTIDE SEQUENCE [LARGE SCALE GENOMIC DNA]</scope>
    <source>
        <strain evidence="10">DSM 15285</strain>
    </source>
</reference>
<dbReference type="InterPro" id="IPR029028">
    <property type="entry name" value="Alpha/beta_knot_MTases"/>
</dbReference>
<keyword evidence="4 6" id="KW-0949">S-adenosyl-L-methionine</keyword>
<protein>
    <recommendedName>
        <fullName evidence="6">Putative tRNA (cytidine(34)-2'-O)-methyltransferase</fullName>
        <ecNumber evidence="6">2.1.1.207</ecNumber>
    </recommendedName>
    <alternativeName>
        <fullName evidence="6">tRNA (cytidine/uridine-2'-O-)-methyltransferase</fullName>
    </alternativeName>
</protein>
<dbReference type="PIRSF" id="PIRSF029256">
    <property type="entry name" value="SpoU_TrmH_prd"/>
    <property type="match status" value="1"/>
</dbReference>
<gene>
    <name evidence="9" type="ORF">SAMN02744040_01474</name>
</gene>
<evidence type="ECO:0000256" key="6">
    <source>
        <dbReference type="HAMAP-Rule" id="MF_01885"/>
    </source>
</evidence>
<comment type="similarity">
    <text evidence="6">Belongs to the class IV-like SAM-binding methyltransferase superfamily. RNA methyltransferase TrmH family. TrmL subfamily.</text>
</comment>
<keyword evidence="5 6" id="KW-0819">tRNA processing</keyword>
<dbReference type="EC" id="2.1.1.207" evidence="6"/>
<evidence type="ECO:0000313" key="10">
    <source>
        <dbReference type="Proteomes" id="UP000242520"/>
    </source>
</evidence>
<keyword evidence="10" id="KW-1185">Reference proteome</keyword>
<comment type="function">
    <text evidence="6">Could methylate the ribose at the nucleotide 34 wobble position in tRNA.</text>
</comment>
<comment type="subcellular location">
    <subcellularLocation>
        <location evidence="6">Cytoplasm</location>
    </subcellularLocation>
</comment>
<dbReference type="FunFam" id="3.40.1280.10:FF:000002">
    <property type="entry name" value="Peptidylprolyl isomerase"/>
    <property type="match status" value="1"/>
</dbReference>
<dbReference type="PANTHER" id="PTHR42971">
    <property type="entry name" value="TRNA (CYTIDINE(34)-2'-O)-METHYLTRANSFERASE"/>
    <property type="match status" value="1"/>
</dbReference>
<feature type="domain" description="tRNA/rRNA methyltransferase SpoU type" evidence="8">
    <location>
        <begin position="3"/>
        <end position="144"/>
    </location>
</feature>
<dbReference type="AlphaFoldDB" id="A0A1M5RR36"/>
<evidence type="ECO:0000256" key="4">
    <source>
        <dbReference type="ARBA" id="ARBA00022691"/>
    </source>
</evidence>
<dbReference type="SUPFAM" id="SSF75217">
    <property type="entry name" value="alpha/beta knot"/>
    <property type="match status" value="1"/>
</dbReference>
<dbReference type="PANTHER" id="PTHR42971:SF1">
    <property type="entry name" value="TRNA (CYTIDINE(34)-2'-O)-METHYLTRANSFERASE"/>
    <property type="match status" value="1"/>
</dbReference>
<dbReference type="NCBIfam" id="TIGR00185">
    <property type="entry name" value="tRNA_yibK_trmL"/>
    <property type="match status" value="1"/>
</dbReference>
<dbReference type="EMBL" id="FQXH01000014">
    <property type="protein sequence ID" value="SHH28696.1"/>
    <property type="molecule type" value="Genomic_DNA"/>
</dbReference>
<comment type="catalytic activity">
    <reaction evidence="6">
        <text>5-carboxymethylaminomethyluridine(34) in tRNA(Leu) + S-adenosyl-L-methionine = 5-carboxymethylaminomethyl-2'-O-methyluridine(34) in tRNA(Leu) + S-adenosyl-L-homocysteine + H(+)</text>
        <dbReference type="Rhea" id="RHEA:43088"/>
        <dbReference type="Rhea" id="RHEA-COMP:10333"/>
        <dbReference type="Rhea" id="RHEA-COMP:10334"/>
        <dbReference type="ChEBI" id="CHEBI:15378"/>
        <dbReference type="ChEBI" id="CHEBI:57856"/>
        <dbReference type="ChEBI" id="CHEBI:59789"/>
        <dbReference type="ChEBI" id="CHEBI:74508"/>
        <dbReference type="ChEBI" id="CHEBI:74511"/>
        <dbReference type="EC" id="2.1.1.207"/>
    </reaction>
</comment>
<dbReference type="GO" id="GO:0042802">
    <property type="term" value="F:identical protein binding"/>
    <property type="evidence" value="ECO:0007669"/>
    <property type="project" value="UniProtKB-ARBA"/>
</dbReference>
<comment type="caution">
    <text evidence="6">Lacks conserved residue(s) required for the propagation of feature annotation.</text>
</comment>
<dbReference type="Gene3D" id="3.40.1280.10">
    <property type="match status" value="1"/>
</dbReference>
<dbReference type="GO" id="GO:0141098">
    <property type="term" value="F:tRNA (cytidine(34)-2'-O)-methyltransferase activity"/>
    <property type="evidence" value="ECO:0007669"/>
    <property type="project" value="RHEA"/>
</dbReference>
<accession>A0A1M5RR36</accession>
<dbReference type="Proteomes" id="UP000242520">
    <property type="component" value="Unassembled WGS sequence"/>
</dbReference>
<evidence type="ECO:0000256" key="2">
    <source>
        <dbReference type="ARBA" id="ARBA00022603"/>
    </source>
</evidence>
<keyword evidence="2 6" id="KW-0489">Methyltransferase</keyword>
<dbReference type="Pfam" id="PF00588">
    <property type="entry name" value="SpoU_methylase"/>
    <property type="match status" value="1"/>
</dbReference>
<keyword evidence="1 6" id="KW-0963">Cytoplasm</keyword>
<dbReference type="STRING" id="1123350.SAMN02744040_01474"/>
<evidence type="ECO:0000259" key="8">
    <source>
        <dbReference type="Pfam" id="PF00588"/>
    </source>
</evidence>
<dbReference type="GO" id="GO:0003723">
    <property type="term" value="F:RNA binding"/>
    <property type="evidence" value="ECO:0007669"/>
    <property type="project" value="InterPro"/>
</dbReference>
<feature type="binding site" evidence="6 7">
    <location>
        <position position="132"/>
    </location>
    <ligand>
        <name>S-adenosyl-L-methionine</name>
        <dbReference type="ChEBI" id="CHEBI:59789"/>
    </ligand>
</feature>
<comment type="catalytic activity">
    <reaction evidence="6">
        <text>cytidine(34) in tRNA + S-adenosyl-L-methionine = 2'-O-methylcytidine(34) in tRNA + S-adenosyl-L-homocysteine + H(+)</text>
        <dbReference type="Rhea" id="RHEA:43084"/>
        <dbReference type="Rhea" id="RHEA-COMP:10331"/>
        <dbReference type="Rhea" id="RHEA-COMP:10332"/>
        <dbReference type="ChEBI" id="CHEBI:15378"/>
        <dbReference type="ChEBI" id="CHEBI:57856"/>
        <dbReference type="ChEBI" id="CHEBI:59789"/>
        <dbReference type="ChEBI" id="CHEBI:74495"/>
        <dbReference type="ChEBI" id="CHEBI:82748"/>
        <dbReference type="EC" id="2.1.1.207"/>
    </reaction>
</comment>
<evidence type="ECO:0000256" key="1">
    <source>
        <dbReference type="ARBA" id="ARBA00022490"/>
    </source>
</evidence>
<organism evidence="9 10">
    <name type="scientific">Tepidibacter thalassicus DSM 15285</name>
    <dbReference type="NCBI Taxonomy" id="1123350"/>
    <lineage>
        <taxon>Bacteria</taxon>
        <taxon>Bacillati</taxon>
        <taxon>Bacillota</taxon>
        <taxon>Clostridia</taxon>
        <taxon>Peptostreptococcales</taxon>
        <taxon>Peptostreptococcaceae</taxon>
        <taxon>Tepidibacter</taxon>
    </lineage>
</organism>
<dbReference type="InterPro" id="IPR029026">
    <property type="entry name" value="tRNA_m1G_MTases_N"/>
</dbReference>
<dbReference type="HAMAP" id="MF_01885">
    <property type="entry name" value="tRNA_methyltr_TrmL"/>
    <property type="match status" value="1"/>
</dbReference>
<evidence type="ECO:0000256" key="3">
    <source>
        <dbReference type="ARBA" id="ARBA00022679"/>
    </source>
</evidence>
<dbReference type="GO" id="GO:0141102">
    <property type="term" value="F:tRNA (5-carboxymethylaminomethyluridine(34)-2'-O)-methyltransferase activity"/>
    <property type="evidence" value="ECO:0007669"/>
    <property type="project" value="RHEA"/>
</dbReference>
<dbReference type="OrthoDB" id="9789043at2"/>
<dbReference type="GO" id="GO:0002130">
    <property type="term" value="P:wobble position ribose methylation"/>
    <property type="evidence" value="ECO:0007669"/>
    <property type="project" value="TreeGrafter"/>
</dbReference>
<dbReference type="GO" id="GO:0005737">
    <property type="term" value="C:cytoplasm"/>
    <property type="evidence" value="ECO:0007669"/>
    <property type="project" value="UniProtKB-SubCell"/>
</dbReference>
<feature type="binding site" evidence="6 7">
    <location>
        <position position="101"/>
    </location>
    <ligand>
        <name>S-adenosyl-L-methionine</name>
        <dbReference type="ChEBI" id="CHEBI:59789"/>
    </ligand>
</feature>
<dbReference type="RefSeq" id="WP_072725139.1">
    <property type="nucleotide sequence ID" value="NZ_FQXH01000014.1"/>
</dbReference>
<feature type="binding site" evidence="6 7">
    <location>
        <position position="122"/>
    </location>
    <ligand>
        <name>S-adenosyl-L-methionine</name>
        <dbReference type="ChEBI" id="CHEBI:59789"/>
    </ligand>
</feature>
<name>A0A1M5RR36_9FIRM</name>
<dbReference type="InterPro" id="IPR001537">
    <property type="entry name" value="SpoU_MeTrfase"/>
</dbReference>
<keyword evidence="3 6" id="KW-0808">Transferase</keyword>
<evidence type="ECO:0000256" key="7">
    <source>
        <dbReference type="PIRSR" id="PIRSR029256-1"/>
    </source>
</evidence>
<evidence type="ECO:0000313" key="9">
    <source>
        <dbReference type="EMBL" id="SHH28696.1"/>
    </source>
</evidence>
<dbReference type="InterPro" id="IPR016914">
    <property type="entry name" value="TrmL"/>
</dbReference>
<proteinExistence type="inferred from homology"/>